<dbReference type="HAMAP" id="MF_00495">
    <property type="entry name" value="GPH_hydrolase_bact"/>
    <property type="match status" value="1"/>
</dbReference>
<comment type="catalytic activity">
    <reaction evidence="1 10">
        <text>2-phosphoglycolate + H2O = glycolate + phosphate</text>
        <dbReference type="Rhea" id="RHEA:14369"/>
        <dbReference type="ChEBI" id="CHEBI:15377"/>
        <dbReference type="ChEBI" id="CHEBI:29805"/>
        <dbReference type="ChEBI" id="CHEBI:43474"/>
        <dbReference type="ChEBI" id="CHEBI:58033"/>
        <dbReference type="EC" id="3.1.3.18"/>
    </reaction>
</comment>
<dbReference type="PANTHER" id="PTHR43434">
    <property type="entry name" value="PHOSPHOGLYCOLATE PHOSPHATASE"/>
    <property type="match status" value="1"/>
</dbReference>
<dbReference type="InterPro" id="IPR023214">
    <property type="entry name" value="HAD_sf"/>
</dbReference>
<dbReference type="InterPro" id="IPR036412">
    <property type="entry name" value="HAD-like_sf"/>
</dbReference>
<accession>A0ABT2Z111</accession>
<name>A0ABT2Z111_9RHOB</name>
<evidence type="ECO:0000256" key="5">
    <source>
        <dbReference type="ARBA" id="ARBA00013078"/>
    </source>
</evidence>
<comment type="function">
    <text evidence="10">Specifically catalyzes the dephosphorylation of 2-phosphoglycolate. Is involved in the dissimilation of the intracellular 2-phosphoglycolate formed during the DNA repair of 3'-phosphoglycolate ends, a major class of DNA lesions induced by oxidative stress.</text>
</comment>
<evidence type="ECO:0000256" key="4">
    <source>
        <dbReference type="ARBA" id="ARBA00006171"/>
    </source>
</evidence>
<feature type="active site" description="Nucleophile" evidence="10">
    <location>
        <position position="12"/>
    </location>
</feature>
<dbReference type="SFLD" id="SFLDG01129">
    <property type="entry name" value="C1.5:_HAD__Beta-PGM__Phosphata"/>
    <property type="match status" value="1"/>
</dbReference>
<dbReference type="SFLD" id="SFLDG01135">
    <property type="entry name" value="C1.5.6:_HAD__Beta-PGM__Phospha"/>
    <property type="match status" value="1"/>
</dbReference>
<dbReference type="SUPFAM" id="SSF56784">
    <property type="entry name" value="HAD-like"/>
    <property type="match status" value="1"/>
</dbReference>
<dbReference type="GO" id="GO:0016787">
    <property type="term" value="F:hydrolase activity"/>
    <property type="evidence" value="ECO:0007669"/>
    <property type="project" value="UniProtKB-KW"/>
</dbReference>
<keyword evidence="6 10" id="KW-0479">Metal-binding</keyword>
<proteinExistence type="inferred from homology"/>
<protein>
    <recommendedName>
        <fullName evidence="5 10">Phosphoglycolate phosphatase</fullName>
        <shortName evidence="10">PGP</shortName>
        <shortName evidence="10">PGPase</shortName>
        <ecNumber evidence="5 10">3.1.3.18</ecNumber>
    </recommendedName>
</protein>
<comment type="pathway">
    <text evidence="3 10">Organic acid metabolism; glycolate biosynthesis; glycolate from 2-phosphoglycolate: step 1/1.</text>
</comment>
<comment type="similarity">
    <text evidence="4 10">Belongs to the HAD-like hydrolase superfamily. CbbY/CbbZ/Gph/YieH family.</text>
</comment>
<keyword evidence="7 10" id="KW-0378">Hydrolase</keyword>
<dbReference type="SFLD" id="SFLDS00003">
    <property type="entry name" value="Haloacid_Dehalogenase"/>
    <property type="match status" value="1"/>
</dbReference>
<keyword evidence="12" id="KW-1185">Reference proteome</keyword>
<evidence type="ECO:0000313" key="11">
    <source>
        <dbReference type="EMBL" id="MCV2864829.1"/>
    </source>
</evidence>
<organism evidence="11 12">
    <name type="scientific">Albidovulum sediminicola</name>
    <dbReference type="NCBI Taxonomy" id="2984331"/>
    <lineage>
        <taxon>Bacteria</taxon>
        <taxon>Pseudomonadati</taxon>
        <taxon>Pseudomonadota</taxon>
        <taxon>Alphaproteobacteria</taxon>
        <taxon>Rhodobacterales</taxon>
        <taxon>Paracoccaceae</taxon>
        <taxon>Albidovulum</taxon>
    </lineage>
</organism>
<keyword evidence="9 10" id="KW-0119">Carbohydrate metabolism</keyword>
<dbReference type="InterPro" id="IPR050155">
    <property type="entry name" value="HAD-like_hydrolase_sf"/>
</dbReference>
<keyword evidence="8 10" id="KW-0460">Magnesium</keyword>
<evidence type="ECO:0000256" key="1">
    <source>
        <dbReference type="ARBA" id="ARBA00000830"/>
    </source>
</evidence>
<evidence type="ECO:0000256" key="10">
    <source>
        <dbReference type="HAMAP-Rule" id="MF_00495"/>
    </source>
</evidence>
<evidence type="ECO:0000256" key="9">
    <source>
        <dbReference type="ARBA" id="ARBA00023277"/>
    </source>
</evidence>
<evidence type="ECO:0000256" key="8">
    <source>
        <dbReference type="ARBA" id="ARBA00022842"/>
    </source>
</evidence>
<dbReference type="Proteomes" id="UP001652503">
    <property type="component" value="Unassembled WGS sequence"/>
</dbReference>
<dbReference type="PRINTS" id="PR00413">
    <property type="entry name" value="HADHALOGNASE"/>
</dbReference>
<reference evidence="11 12" key="1">
    <citation type="submission" date="2022-10" db="EMBL/GenBank/DDBJ databases">
        <title>Defluviimonas sp. nov., isolated from ocean surface water.</title>
        <authorList>
            <person name="He W."/>
            <person name="Wang L."/>
            <person name="Zhang D.-F."/>
        </authorList>
    </citation>
    <scope>NUCLEOTIDE SEQUENCE [LARGE SCALE GENOMIC DNA]</scope>
    <source>
        <strain evidence="11 12">WL0075</strain>
    </source>
</reference>
<evidence type="ECO:0000256" key="6">
    <source>
        <dbReference type="ARBA" id="ARBA00022723"/>
    </source>
</evidence>
<dbReference type="NCBIfam" id="TIGR01549">
    <property type="entry name" value="HAD-SF-IA-v1"/>
    <property type="match status" value="1"/>
</dbReference>
<gene>
    <name evidence="11" type="ORF">OE647_08785</name>
</gene>
<dbReference type="PANTHER" id="PTHR43434:SF1">
    <property type="entry name" value="PHOSPHOGLYCOLATE PHOSPHATASE"/>
    <property type="match status" value="1"/>
</dbReference>
<dbReference type="InterPro" id="IPR037512">
    <property type="entry name" value="PGPase_prok"/>
</dbReference>
<feature type="binding site" evidence="10">
    <location>
        <position position="12"/>
    </location>
    <ligand>
        <name>Mg(2+)</name>
        <dbReference type="ChEBI" id="CHEBI:18420"/>
    </ligand>
</feature>
<sequence length="231" mass="24547">MPEGLRGTVIFDLDGTLVDSAPDLADALDTLLEERGHKALGLDHARRLIGHGVAELVRKGLEDRGERLEGLDLTQAVQRFLKHYTQFLSRKSTPYPGAAEALTELRLAGWRLVVCTNKLEASARGLLQDLGLLPAFALVAGPDTFGVAKPDPAHLLRCLTGQDLSKHPAIMVGDSEVDVAAAQAAKLPVIAATWGYARVPLADLRPDALVDSLSDVPGAVERLSSLARAGA</sequence>
<feature type="binding site" evidence="10">
    <location>
        <position position="174"/>
    </location>
    <ligand>
        <name>Mg(2+)</name>
        <dbReference type="ChEBI" id="CHEBI:18420"/>
    </ligand>
</feature>
<dbReference type="InterPro" id="IPR041492">
    <property type="entry name" value="HAD_2"/>
</dbReference>
<feature type="binding site" evidence="10">
    <location>
        <position position="14"/>
    </location>
    <ligand>
        <name>Mg(2+)</name>
        <dbReference type="ChEBI" id="CHEBI:18420"/>
    </ligand>
</feature>
<evidence type="ECO:0000256" key="2">
    <source>
        <dbReference type="ARBA" id="ARBA00001946"/>
    </source>
</evidence>
<dbReference type="EC" id="3.1.3.18" evidence="5 10"/>
<dbReference type="EMBL" id="JAOWLA010000007">
    <property type="protein sequence ID" value="MCV2864829.1"/>
    <property type="molecule type" value="Genomic_DNA"/>
</dbReference>
<evidence type="ECO:0000256" key="7">
    <source>
        <dbReference type="ARBA" id="ARBA00022801"/>
    </source>
</evidence>
<comment type="caution">
    <text evidence="11">The sequence shown here is derived from an EMBL/GenBank/DDBJ whole genome shotgun (WGS) entry which is preliminary data.</text>
</comment>
<evidence type="ECO:0000256" key="3">
    <source>
        <dbReference type="ARBA" id="ARBA00004818"/>
    </source>
</evidence>
<dbReference type="RefSeq" id="WP_263721351.1">
    <property type="nucleotide sequence ID" value="NZ_JAOWLA010000007.1"/>
</dbReference>
<dbReference type="Gene3D" id="3.40.50.1000">
    <property type="entry name" value="HAD superfamily/HAD-like"/>
    <property type="match status" value="1"/>
</dbReference>
<dbReference type="InterPro" id="IPR023198">
    <property type="entry name" value="PGP-like_dom2"/>
</dbReference>
<evidence type="ECO:0000313" key="12">
    <source>
        <dbReference type="Proteomes" id="UP001652503"/>
    </source>
</evidence>
<dbReference type="Pfam" id="PF13419">
    <property type="entry name" value="HAD_2"/>
    <property type="match status" value="1"/>
</dbReference>
<comment type="cofactor">
    <cofactor evidence="2 10">
        <name>Mg(2+)</name>
        <dbReference type="ChEBI" id="CHEBI:18420"/>
    </cofactor>
</comment>
<dbReference type="Gene3D" id="1.10.150.240">
    <property type="entry name" value="Putative phosphatase, domain 2"/>
    <property type="match status" value="1"/>
</dbReference>
<dbReference type="InterPro" id="IPR006439">
    <property type="entry name" value="HAD-SF_hydro_IA"/>
</dbReference>